<evidence type="ECO:0000313" key="3">
    <source>
        <dbReference type="Proteomes" id="UP000886520"/>
    </source>
</evidence>
<feature type="compositionally biased region" description="Polar residues" evidence="1">
    <location>
        <begin position="338"/>
        <end position="354"/>
    </location>
</feature>
<feature type="compositionally biased region" description="Basic and acidic residues" evidence="1">
    <location>
        <begin position="487"/>
        <end position="497"/>
    </location>
</feature>
<gene>
    <name evidence="2" type="ORF">GOP47_0021570</name>
</gene>
<proteinExistence type="predicted"/>
<accession>A0A9D4Z5D3</accession>
<sequence>MAVGRVGAPRLHGDRLEKTSELQLCNLGLCLGWLRMPLRSGPLGVFLIYVRLGGPEKSLPANLGRCSHADSHTAAMRERLRSPFRRLRNFALSKQGSKDAKEAPAPIDEGPLPGVVKCMQDATDMRLKYEGLLTNGQIISGSAYDFSRSLQDMASYMEESFGEVVDQEIGNIFSLLAKVQFEMSKLLDLFAAHVSKTIIKPTELLMTKIQQAEIMKNEYDEERKLYILSLMEKKAKAKKGNRSVDHQQSLVDEKSIQVKANLLTLYMQSLMRGQSVNLVDQAVKYHSAHMHLFSKGYASINAVEPMIKQVALDRMIDTTLSEEDVSINDFMNSSEMNTKSKVQKYDSQSHSAASSPRHRLVEQTASPCYLSDSSEEIYSRRSAFASKSAPVSPLLYHSREAKENVQESATLDNEHESVAMYALPSPLNECGRQVGDNASTRSEKHSGVLVSWLEKPEKLSGEILEASNKEEHRSDMSVNQLSYAQRQQEHSDTRGKNLTDCTDEDGLYKPIVEKDRRSPLFSYTTGNLSPPSASTISISELHPLPPPGSKTPPKSPNHPANPITHSAPLGKIKQYVQIRYATSQHSESYLPTPISSIQISALNVISYRLVTYSLRGCATMLCKRNEP</sequence>
<dbReference type="EMBL" id="JABFUD020000021">
    <property type="protein sequence ID" value="KAI5063023.1"/>
    <property type="molecule type" value="Genomic_DNA"/>
</dbReference>
<dbReference type="PANTHER" id="PTHR34119:SF1">
    <property type="entry name" value="OS04G0394700 PROTEIN"/>
    <property type="match status" value="1"/>
</dbReference>
<dbReference type="PANTHER" id="PTHR34119">
    <property type="entry name" value="HYDROXYPROLINE-RICH GLYCOPROTEIN-LIKE"/>
    <property type="match status" value="1"/>
</dbReference>
<evidence type="ECO:0000313" key="2">
    <source>
        <dbReference type="EMBL" id="KAI5063023.1"/>
    </source>
</evidence>
<reference evidence="2" key="1">
    <citation type="submission" date="2021-01" db="EMBL/GenBank/DDBJ databases">
        <title>Adiantum capillus-veneris genome.</title>
        <authorList>
            <person name="Fang Y."/>
            <person name="Liao Q."/>
        </authorList>
    </citation>
    <scope>NUCLEOTIDE SEQUENCE</scope>
    <source>
        <strain evidence="2">H3</strain>
        <tissue evidence="2">Leaf</tissue>
    </source>
</reference>
<dbReference type="InterPro" id="IPR037488">
    <property type="entry name" value="At2g33490-like"/>
</dbReference>
<dbReference type="OrthoDB" id="1925034at2759"/>
<feature type="region of interest" description="Disordered" evidence="1">
    <location>
        <begin position="522"/>
        <end position="566"/>
    </location>
</feature>
<dbReference type="InterPro" id="IPR027267">
    <property type="entry name" value="AH/BAR_dom_sf"/>
</dbReference>
<dbReference type="Gene3D" id="1.20.1270.60">
    <property type="entry name" value="Arfaptin homology (AH) domain/BAR domain"/>
    <property type="match status" value="1"/>
</dbReference>
<comment type="caution">
    <text evidence="2">The sequence shown here is derived from an EMBL/GenBank/DDBJ whole genome shotgun (WGS) entry which is preliminary data.</text>
</comment>
<protein>
    <recommendedName>
        <fullName evidence="4">BAR domain-containing protein</fullName>
    </recommendedName>
</protein>
<feature type="region of interest" description="Disordered" evidence="1">
    <location>
        <begin position="338"/>
        <end position="360"/>
    </location>
</feature>
<feature type="compositionally biased region" description="Pro residues" evidence="1">
    <location>
        <begin position="543"/>
        <end position="556"/>
    </location>
</feature>
<feature type="compositionally biased region" description="Polar residues" evidence="1">
    <location>
        <begin position="522"/>
        <end position="538"/>
    </location>
</feature>
<dbReference type="Proteomes" id="UP000886520">
    <property type="component" value="Chromosome 21"/>
</dbReference>
<keyword evidence="3" id="KW-1185">Reference proteome</keyword>
<evidence type="ECO:0008006" key="4">
    <source>
        <dbReference type="Google" id="ProtNLM"/>
    </source>
</evidence>
<evidence type="ECO:0000256" key="1">
    <source>
        <dbReference type="SAM" id="MobiDB-lite"/>
    </source>
</evidence>
<organism evidence="2 3">
    <name type="scientific">Adiantum capillus-veneris</name>
    <name type="common">Maidenhair fern</name>
    <dbReference type="NCBI Taxonomy" id="13818"/>
    <lineage>
        <taxon>Eukaryota</taxon>
        <taxon>Viridiplantae</taxon>
        <taxon>Streptophyta</taxon>
        <taxon>Embryophyta</taxon>
        <taxon>Tracheophyta</taxon>
        <taxon>Polypodiopsida</taxon>
        <taxon>Polypodiidae</taxon>
        <taxon>Polypodiales</taxon>
        <taxon>Pteridineae</taxon>
        <taxon>Pteridaceae</taxon>
        <taxon>Vittarioideae</taxon>
        <taxon>Adiantum</taxon>
    </lineage>
</organism>
<dbReference type="CDD" id="cd07307">
    <property type="entry name" value="BAR"/>
    <property type="match status" value="1"/>
</dbReference>
<dbReference type="SUPFAM" id="SSF103657">
    <property type="entry name" value="BAR/IMD domain-like"/>
    <property type="match status" value="1"/>
</dbReference>
<dbReference type="AlphaFoldDB" id="A0A9D4Z5D3"/>
<feature type="region of interest" description="Disordered" evidence="1">
    <location>
        <begin position="483"/>
        <end position="503"/>
    </location>
</feature>
<name>A0A9D4Z5D3_ADICA</name>